<proteinExistence type="predicted"/>
<evidence type="ECO:0000313" key="1">
    <source>
        <dbReference type="EMBL" id="KAJ3476089.1"/>
    </source>
</evidence>
<evidence type="ECO:0000313" key="2">
    <source>
        <dbReference type="Proteomes" id="UP001148737"/>
    </source>
</evidence>
<name>A0ACC1QJX8_9HYPO</name>
<reference evidence="1" key="1">
    <citation type="submission" date="2022-07" db="EMBL/GenBank/DDBJ databases">
        <title>Genome Sequence of Lecanicillium saksenae.</title>
        <authorList>
            <person name="Buettner E."/>
        </authorList>
    </citation>
    <scope>NUCLEOTIDE SEQUENCE</scope>
    <source>
        <strain evidence="1">VT-O1</strain>
    </source>
</reference>
<keyword evidence="2" id="KW-1185">Reference proteome</keyword>
<accession>A0ACC1QJX8</accession>
<dbReference type="Proteomes" id="UP001148737">
    <property type="component" value="Unassembled WGS sequence"/>
</dbReference>
<dbReference type="EMBL" id="JANAKD010001849">
    <property type="protein sequence ID" value="KAJ3476089.1"/>
    <property type="molecule type" value="Genomic_DNA"/>
</dbReference>
<sequence>MGKGWGVGSDGHTRWRRSVQKLQKLQKLGPWAVLVANGQWGSGYKYTNTGLSQRTKALGEPQNTLKSLRLGLRRDFCQALLEGLGPSYHESTTTAEVTVLCLLVVPGTGTQTSDTWLTSTSSASARPSLLRLISFAQDARKHTLASPLAAIIARIITSLATSSPRPQTSPPFSPRIAQRPKINSFLNRPSWPRQASQSASPSVSNSSTARLAMHLRGTHDLQSDARRDTIGVALGPRGYILHTPTHGIFMCLVKDVKAKVWLPSYSQLLGLAIQLARCEVPIATPSRTPLEDCERACNHCAIAKATGHLSDIYQPRMIFDALKQIRAQHQARSLLERLRLLYYCMFSKQPMPSIHPKLSSASSLAASAPVNRSSAVPGSFMAPKRPREATQTPSNKLDEPQNYPTNEALC</sequence>
<protein>
    <submittedName>
        <fullName evidence="1">Uncharacterized protein</fullName>
    </submittedName>
</protein>
<comment type="caution">
    <text evidence="1">The sequence shown here is derived from an EMBL/GenBank/DDBJ whole genome shotgun (WGS) entry which is preliminary data.</text>
</comment>
<organism evidence="1 2">
    <name type="scientific">Lecanicillium saksenae</name>
    <dbReference type="NCBI Taxonomy" id="468837"/>
    <lineage>
        <taxon>Eukaryota</taxon>
        <taxon>Fungi</taxon>
        <taxon>Dikarya</taxon>
        <taxon>Ascomycota</taxon>
        <taxon>Pezizomycotina</taxon>
        <taxon>Sordariomycetes</taxon>
        <taxon>Hypocreomycetidae</taxon>
        <taxon>Hypocreales</taxon>
        <taxon>Cordycipitaceae</taxon>
        <taxon>Lecanicillium</taxon>
    </lineage>
</organism>
<gene>
    <name evidence="1" type="ORF">NLG97_g9238</name>
</gene>